<keyword evidence="2" id="KW-1133">Transmembrane helix</keyword>
<feature type="region of interest" description="Disordered" evidence="1">
    <location>
        <begin position="134"/>
        <end position="155"/>
    </location>
</feature>
<evidence type="ECO:0000259" key="3">
    <source>
        <dbReference type="Pfam" id="PF01464"/>
    </source>
</evidence>
<dbReference type="Proteomes" id="UP001519064">
    <property type="component" value="Unassembled WGS sequence"/>
</dbReference>
<dbReference type="CDD" id="cd12797">
    <property type="entry name" value="M23_peptidase"/>
    <property type="match status" value="1"/>
</dbReference>
<proteinExistence type="predicted"/>
<keyword evidence="2" id="KW-0472">Membrane</keyword>
<dbReference type="CDD" id="cd13399">
    <property type="entry name" value="Slt35-like"/>
    <property type="match status" value="1"/>
</dbReference>
<dbReference type="Pfam" id="PF01551">
    <property type="entry name" value="Peptidase_M23"/>
    <property type="match status" value="1"/>
</dbReference>
<evidence type="ECO:0000259" key="4">
    <source>
        <dbReference type="Pfam" id="PF01551"/>
    </source>
</evidence>
<feature type="transmembrane region" description="Helical" evidence="2">
    <location>
        <begin position="21"/>
        <end position="47"/>
    </location>
</feature>
<dbReference type="PANTHER" id="PTHR21666">
    <property type="entry name" value="PEPTIDASE-RELATED"/>
    <property type="match status" value="1"/>
</dbReference>
<dbReference type="InterPro" id="IPR050570">
    <property type="entry name" value="Cell_wall_metabolism_enzyme"/>
</dbReference>
<dbReference type="Pfam" id="PF01464">
    <property type="entry name" value="SLT"/>
    <property type="match status" value="1"/>
</dbReference>
<dbReference type="InterPro" id="IPR011055">
    <property type="entry name" value="Dup_hybrid_motif"/>
</dbReference>
<dbReference type="InterPro" id="IPR016047">
    <property type="entry name" value="M23ase_b-sheet_dom"/>
</dbReference>
<feature type="domain" description="M23ase beta-sheet core" evidence="4">
    <location>
        <begin position="260"/>
        <end position="355"/>
    </location>
</feature>
<comment type="caution">
    <text evidence="5">The sequence shown here is derived from an EMBL/GenBank/DDBJ whole genome shotgun (WGS) entry which is preliminary data.</text>
</comment>
<dbReference type="Gene3D" id="2.70.70.10">
    <property type="entry name" value="Glucose Permease (Domain IIA)"/>
    <property type="match status" value="1"/>
</dbReference>
<feature type="compositionally biased region" description="Basic and acidic residues" evidence="1">
    <location>
        <begin position="134"/>
        <end position="150"/>
    </location>
</feature>
<dbReference type="InterPro" id="IPR023346">
    <property type="entry name" value="Lysozyme-like_dom_sf"/>
</dbReference>
<organism evidence="5 6">
    <name type="scientific">Streptomyces oryzae</name>
    <dbReference type="NCBI Taxonomy" id="1434886"/>
    <lineage>
        <taxon>Bacteria</taxon>
        <taxon>Bacillati</taxon>
        <taxon>Actinomycetota</taxon>
        <taxon>Actinomycetes</taxon>
        <taxon>Kitasatosporales</taxon>
        <taxon>Streptomycetaceae</taxon>
        <taxon>Streptomyces</taxon>
    </lineage>
</organism>
<gene>
    <name evidence="5" type="ORF">ITI46_21765</name>
</gene>
<evidence type="ECO:0000313" key="5">
    <source>
        <dbReference type="EMBL" id="MBO8194266.1"/>
    </source>
</evidence>
<dbReference type="PANTHER" id="PTHR21666:SF270">
    <property type="entry name" value="MUREIN HYDROLASE ACTIVATOR ENVC"/>
    <property type="match status" value="1"/>
</dbReference>
<dbReference type="SUPFAM" id="SSF53955">
    <property type="entry name" value="Lysozyme-like"/>
    <property type="match status" value="1"/>
</dbReference>
<sequence length="368" mass="37809">MHAVPRVTAQPLRGDGRLSSIRILQTVGGVVAAVFAIAFGLVLLLVISDDDGGGGGGAELTAGSLKVGKNGVPAAYAGLIQKAADDCKAGLPAGVLAAQLQQESGFQADPGVSEAGALGIAQFMPGTWYGKDGHKGAGVDGNKDGRKDPLDPEDAIPAQGRMMCKLLATAKKHPEYSGSPIELALAGYNAGWGRVEQYRGVPPASFAKGQTYNYVKIIMGNVARLTGPDGKLSTSGWTRPADGPLGTPYHQRGGSWSSGMHTGIDFTVPTGTPVKAAGPGTVQTAGKGGAYGNQVVIRHQDGTYSQYAHLSRISVSAGQHVKGGRKIGLSGATGNVTGPHLHFEIRTGPEYGSDIDPAAFLRKHGVKL</sequence>
<name>A0ABS3XG45_9ACTN</name>
<keyword evidence="6" id="KW-1185">Reference proteome</keyword>
<evidence type="ECO:0000256" key="2">
    <source>
        <dbReference type="SAM" id="Phobius"/>
    </source>
</evidence>
<protein>
    <submittedName>
        <fullName evidence="5">Peptidoglycan DD-metalloendopeptidase family protein</fullName>
    </submittedName>
</protein>
<accession>A0ABS3XG45</accession>
<reference evidence="5 6" key="1">
    <citation type="submission" date="2020-11" db="EMBL/GenBank/DDBJ databases">
        <title>Streptomyces spirodelae sp. nov., isolated from duckweed.</title>
        <authorList>
            <person name="Saimee Y."/>
            <person name="Duangmal K."/>
        </authorList>
    </citation>
    <scope>NUCLEOTIDE SEQUENCE [LARGE SCALE GENOMIC DNA]</scope>
    <source>
        <strain evidence="5 6">S16-07</strain>
    </source>
</reference>
<evidence type="ECO:0000313" key="6">
    <source>
        <dbReference type="Proteomes" id="UP001519064"/>
    </source>
</evidence>
<dbReference type="EMBL" id="JADKMA010000118">
    <property type="protein sequence ID" value="MBO8194266.1"/>
    <property type="molecule type" value="Genomic_DNA"/>
</dbReference>
<dbReference type="InterPro" id="IPR008258">
    <property type="entry name" value="Transglycosylase_SLT_dom_1"/>
</dbReference>
<dbReference type="Gene3D" id="1.10.530.10">
    <property type="match status" value="1"/>
</dbReference>
<feature type="domain" description="Transglycosylase SLT" evidence="3">
    <location>
        <begin position="87"/>
        <end position="199"/>
    </location>
</feature>
<dbReference type="SUPFAM" id="SSF51261">
    <property type="entry name" value="Duplicated hybrid motif"/>
    <property type="match status" value="1"/>
</dbReference>
<evidence type="ECO:0000256" key="1">
    <source>
        <dbReference type="SAM" id="MobiDB-lite"/>
    </source>
</evidence>
<keyword evidence="2" id="KW-0812">Transmembrane</keyword>